<accession>A0AAV9W2A6</accession>
<evidence type="ECO:0000313" key="3">
    <source>
        <dbReference type="Proteomes" id="UP001370758"/>
    </source>
</evidence>
<feature type="region of interest" description="Disordered" evidence="1">
    <location>
        <begin position="15"/>
        <end position="86"/>
    </location>
</feature>
<gene>
    <name evidence="2" type="ORF">TWF481_010503</name>
</gene>
<keyword evidence="3" id="KW-1185">Reference proteome</keyword>
<evidence type="ECO:0000313" key="2">
    <source>
        <dbReference type="EMBL" id="KAK6500149.1"/>
    </source>
</evidence>
<name>A0AAV9W2A6_9PEZI</name>
<protein>
    <submittedName>
        <fullName evidence="2">Uncharacterized protein</fullName>
    </submittedName>
</protein>
<dbReference type="AlphaFoldDB" id="A0AAV9W2A6"/>
<feature type="compositionally biased region" description="Acidic residues" evidence="1">
    <location>
        <begin position="60"/>
        <end position="77"/>
    </location>
</feature>
<evidence type="ECO:0000256" key="1">
    <source>
        <dbReference type="SAM" id="MobiDB-lite"/>
    </source>
</evidence>
<comment type="caution">
    <text evidence="2">The sequence shown here is derived from an EMBL/GenBank/DDBJ whole genome shotgun (WGS) entry which is preliminary data.</text>
</comment>
<dbReference type="EMBL" id="JAVHJL010000007">
    <property type="protein sequence ID" value="KAK6500149.1"/>
    <property type="molecule type" value="Genomic_DNA"/>
</dbReference>
<sequence length="579" mass="65203">MQQVTFGKEINAIPNLQLNSPDTMYSSPRTGTSFRGYGNLNPVDTARGASRKIEQNFNTGDEDDEPTLPTEPDEEEDHATSYDYGTPNLDLSTPEGESFSLFQGSRAPGKGFLRKPRNKNSETLKPNKINPYTNSVTWFKPPSEESSELTKLEPVWQGEFLQPSEAKGFLLTCLNSLTDDLWVIAKGGFPYKGYNLFTQKFAEGEAARWLQIDGRLHLSGTELVVYICKGGKDSPVLSLININEARLREGKPCPDKLGGGTFKSWGWGLRRSKSAFVDPRIEGTFFWEGVTDTGNLMSIFPPENDNRLWWSTRRPGGGRRRVPLLAFLGLPDNWDPKLNHDSGTTEIEKLTRKLPYLARYKAVETSTDGFISRFETGLWFKKPFQLSGTFTNTAKTSTLVPWHIYVEEAPKRLFEPGKSSIDRFIVARPDGRETTLSKPAIWRAKQVSPAGLGVIQTRVYQLPLDKGGYEHSRFIYTCNGHGVFLRVGTEKEATRECGQIDWIYSNFEFFVSYFDYKSTKDDHQEGTEMVFKPGDTVQGLRALSVDKAGARPTAARLYVVNGYNYVFDGKIILHAEMFV</sequence>
<feature type="compositionally biased region" description="Polar residues" evidence="1">
    <location>
        <begin position="15"/>
        <end position="33"/>
    </location>
</feature>
<organism evidence="2 3">
    <name type="scientific">Arthrobotrys musiformis</name>
    <dbReference type="NCBI Taxonomy" id="47236"/>
    <lineage>
        <taxon>Eukaryota</taxon>
        <taxon>Fungi</taxon>
        <taxon>Dikarya</taxon>
        <taxon>Ascomycota</taxon>
        <taxon>Pezizomycotina</taxon>
        <taxon>Orbiliomycetes</taxon>
        <taxon>Orbiliales</taxon>
        <taxon>Orbiliaceae</taxon>
        <taxon>Arthrobotrys</taxon>
    </lineage>
</organism>
<dbReference type="Proteomes" id="UP001370758">
    <property type="component" value="Unassembled WGS sequence"/>
</dbReference>
<reference evidence="2 3" key="1">
    <citation type="submission" date="2023-08" db="EMBL/GenBank/DDBJ databases">
        <authorList>
            <person name="Palmer J.M."/>
        </authorList>
    </citation>
    <scope>NUCLEOTIDE SEQUENCE [LARGE SCALE GENOMIC DNA]</scope>
    <source>
        <strain evidence="2 3">TWF481</strain>
    </source>
</reference>
<proteinExistence type="predicted"/>